<dbReference type="AlphaFoldDB" id="A0A1M4Y1E2"/>
<evidence type="ECO:0000313" key="3">
    <source>
        <dbReference type="Proteomes" id="UP000184501"/>
    </source>
</evidence>
<name>A0A1M4Y1E2_STRHI</name>
<proteinExistence type="predicted"/>
<dbReference type="OrthoDB" id="30633at2"/>
<dbReference type="RefSeq" id="WP_073480497.1">
    <property type="nucleotide sequence ID" value="NZ_FQVN01000002.1"/>
</dbReference>
<keyword evidence="3" id="KW-1185">Reference proteome</keyword>
<gene>
    <name evidence="2" type="ORF">SAMN05444320_102199</name>
</gene>
<accession>A0A1M4Y1E2</accession>
<sequence>MADHSEINRCLRPGERVVWFLRLPLHRPRFQVTGLARDGRQNNAVGFVQGVGKTAFRTAKAAAWVAAAAMADGASGDSTAPDPNGEVHGDRPDCLAAEFAKAATGRATVVRTDQRLLVVADRTGIVGTARELGQAGLSVGRRVMSLGRDLISRGGEADRPASAVEGSAPGEGPEWSAPVDALRGVEIGPAPRTLERHRFVWHFADGSRLDHRVTAAAVGQFADQPGFFRP</sequence>
<dbReference type="Proteomes" id="UP000184501">
    <property type="component" value="Unassembled WGS sequence"/>
</dbReference>
<dbReference type="EMBL" id="FQVN01000002">
    <property type="protein sequence ID" value="SHE99509.1"/>
    <property type="molecule type" value="Genomic_DNA"/>
</dbReference>
<protein>
    <submittedName>
        <fullName evidence="2">Uncharacterized protein</fullName>
    </submittedName>
</protein>
<reference evidence="2 3" key="1">
    <citation type="submission" date="2016-11" db="EMBL/GenBank/DDBJ databases">
        <authorList>
            <person name="Jaros S."/>
            <person name="Januszkiewicz K."/>
            <person name="Wedrychowicz H."/>
        </authorList>
    </citation>
    <scope>NUCLEOTIDE SEQUENCE [LARGE SCALE GENOMIC DNA]</scope>
    <source>
        <strain evidence="2 3">DSM 44523</strain>
    </source>
</reference>
<evidence type="ECO:0000313" key="2">
    <source>
        <dbReference type="EMBL" id="SHE99509.1"/>
    </source>
</evidence>
<feature type="region of interest" description="Disordered" evidence="1">
    <location>
        <begin position="152"/>
        <end position="177"/>
    </location>
</feature>
<organism evidence="2 3">
    <name type="scientific">Streptoalloteichus hindustanus</name>
    <dbReference type="NCBI Taxonomy" id="2017"/>
    <lineage>
        <taxon>Bacteria</taxon>
        <taxon>Bacillati</taxon>
        <taxon>Actinomycetota</taxon>
        <taxon>Actinomycetes</taxon>
        <taxon>Pseudonocardiales</taxon>
        <taxon>Pseudonocardiaceae</taxon>
        <taxon>Streptoalloteichus</taxon>
    </lineage>
</organism>
<evidence type="ECO:0000256" key="1">
    <source>
        <dbReference type="SAM" id="MobiDB-lite"/>
    </source>
</evidence>